<organism evidence="2 3">
    <name type="scientific">Nicotiana attenuata</name>
    <name type="common">Coyote tobacco</name>
    <dbReference type="NCBI Taxonomy" id="49451"/>
    <lineage>
        <taxon>Eukaryota</taxon>
        <taxon>Viridiplantae</taxon>
        <taxon>Streptophyta</taxon>
        <taxon>Embryophyta</taxon>
        <taxon>Tracheophyta</taxon>
        <taxon>Spermatophyta</taxon>
        <taxon>Magnoliopsida</taxon>
        <taxon>eudicotyledons</taxon>
        <taxon>Gunneridae</taxon>
        <taxon>Pentapetalae</taxon>
        <taxon>asterids</taxon>
        <taxon>lamiids</taxon>
        <taxon>Solanales</taxon>
        <taxon>Solanaceae</taxon>
        <taxon>Nicotianoideae</taxon>
        <taxon>Nicotianeae</taxon>
        <taxon>Nicotiana</taxon>
    </lineage>
</organism>
<name>A0A1J6HTV0_NICAT</name>
<comment type="caution">
    <text evidence="2">The sequence shown here is derived from an EMBL/GenBank/DDBJ whole genome shotgun (WGS) entry which is preliminary data.</text>
</comment>
<sequence>YANSIQDESGDEAAQFSATPPSKDEAAKVQSEQVSNSTDSEPRRRGLSPDAPAFVPSKQQKVIAALKGVSLTIQVDKEVAKSGQQRVLSAARLSSTCNVDASGSSSEMDAKYNLTPTNILYDVVSGQQQIQLVQDTMTGQQQLEFAYNSTHAVNVGRDIYEEGEEDEMLQQCRAEAAKRGDL</sequence>
<gene>
    <name evidence="2" type="ORF">A4A49_58598</name>
</gene>
<evidence type="ECO:0000313" key="3">
    <source>
        <dbReference type="Proteomes" id="UP000187609"/>
    </source>
</evidence>
<evidence type="ECO:0000256" key="1">
    <source>
        <dbReference type="SAM" id="MobiDB-lite"/>
    </source>
</evidence>
<accession>A0A1J6HTV0</accession>
<dbReference type="EMBL" id="MJEQ01037194">
    <property type="protein sequence ID" value="OIS95841.1"/>
    <property type="molecule type" value="Genomic_DNA"/>
</dbReference>
<dbReference type="AlphaFoldDB" id="A0A1J6HTV0"/>
<evidence type="ECO:0000313" key="2">
    <source>
        <dbReference type="EMBL" id="OIS95841.1"/>
    </source>
</evidence>
<feature type="non-terminal residue" evidence="2">
    <location>
        <position position="1"/>
    </location>
</feature>
<feature type="non-terminal residue" evidence="2">
    <location>
        <position position="182"/>
    </location>
</feature>
<proteinExistence type="predicted"/>
<protein>
    <submittedName>
        <fullName evidence="2">Uncharacterized protein</fullName>
    </submittedName>
</protein>
<keyword evidence="3" id="KW-1185">Reference proteome</keyword>
<reference evidence="2" key="1">
    <citation type="submission" date="2016-11" db="EMBL/GenBank/DDBJ databases">
        <title>The genome of Nicotiana attenuata.</title>
        <authorList>
            <person name="Xu S."/>
            <person name="Brockmoeller T."/>
            <person name="Gaquerel E."/>
            <person name="Navarro A."/>
            <person name="Kuhl H."/>
            <person name="Gase K."/>
            <person name="Ling Z."/>
            <person name="Zhou W."/>
            <person name="Kreitzer C."/>
            <person name="Stanke M."/>
            <person name="Tang H."/>
            <person name="Lyons E."/>
            <person name="Pandey P."/>
            <person name="Pandey S.P."/>
            <person name="Timmermann B."/>
            <person name="Baldwin I.T."/>
        </authorList>
    </citation>
    <scope>NUCLEOTIDE SEQUENCE [LARGE SCALE GENOMIC DNA]</scope>
    <source>
        <strain evidence="2">UT</strain>
    </source>
</reference>
<feature type="region of interest" description="Disordered" evidence="1">
    <location>
        <begin position="1"/>
        <end position="55"/>
    </location>
</feature>
<dbReference type="Gramene" id="OIS95841">
    <property type="protein sequence ID" value="OIS95841"/>
    <property type="gene ID" value="A4A49_58598"/>
</dbReference>
<feature type="compositionally biased region" description="Polar residues" evidence="1">
    <location>
        <begin position="30"/>
        <end position="39"/>
    </location>
</feature>
<dbReference type="Proteomes" id="UP000187609">
    <property type="component" value="Unassembled WGS sequence"/>
</dbReference>